<evidence type="ECO:0000256" key="3">
    <source>
        <dbReference type="ARBA" id="ARBA00022723"/>
    </source>
</evidence>
<evidence type="ECO:0000256" key="2">
    <source>
        <dbReference type="ARBA" id="ARBA00022617"/>
    </source>
</evidence>
<dbReference type="SUPFAM" id="SSF46458">
    <property type="entry name" value="Globin-like"/>
    <property type="match status" value="1"/>
</dbReference>
<dbReference type="GO" id="GO:0046872">
    <property type="term" value="F:metal ion binding"/>
    <property type="evidence" value="ECO:0007669"/>
    <property type="project" value="UniProtKB-KW"/>
</dbReference>
<comment type="caution">
    <text evidence="6">The sequence shown here is derived from an EMBL/GenBank/DDBJ whole genome shotgun (WGS) entry which is preliminary data.</text>
</comment>
<keyword evidence="4" id="KW-0408">Iron</keyword>
<dbReference type="InterPro" id="IPR009050">
    <property type="entry name" value="Globin-like_sf"/>
</dbReference>
<accession>A0AAW1Q6K8</accession>
<keyword evidence="7" id="KW-1185">Reference proteome</keyword>
<gene>
    <name evidence="6" type="ORF">WJX72_011533</name>
</gene>
<reference evidence="6 7" key="1">
    <citation type="journal article" date="2024" name="Nat. Commun.">
        <title>Phylogenomics reveals the evolutionary origins of lichenization in chlorophyte algae.</title>
        <authorList>
            <person name="Puginier C."/>
            <person name="Libourel C."/>
            <person name="Otte J."/>
            <person name="Skaloud P."/>
            <person name="Haon M."/>
            <person name="Grisel S."/>
            <person name="Petersen M."/>
            <person name="Berrin J.G."/>
            <person name="Delaux P.M."/>
            <person name="Dal Grande F."/>
            <person name="Keller J."/>
        </authorList>
    </citation>
    <scope>NUCLEOTIDE SEQUENCE [LARGE SCALE GENOMIC DNA]</scope>
    <source>
        <strain evidence="6 7">SAG 2043</strain>
    </source>
</reference>
<feature type="region of interest" description="Disordered" evidence="5">
    <location>
        <begin position="1"/>
        <end position="20"/>
    </location>
</feature>
<keyword evidence="1" id="KW-0813">Transport</keyword>
<dbReference type="Proteomes" id="UP001489004">
    <property type="component" value="Unassembled WGS sequence"/>
</dbReference>
<evidence type="ECO:0000256" key="4">
    <source>
        <dbReference type="ARBA" id="ARBA00023004"/>
    </source>
</evidence>
<dbReference type="GO" id="GO:0020037">
    <property type="term" value="F:heme binding"/>
    <property type="evidence" value="ECO:0007669"/>
    <property type="project" value="InterPro"/>
</dbReference>
<dbReference type="CDD" id="cd00454">
    <property type="entry name" value="TrHb1_N"/>
    <property type="match status" value="1"/>
</dbReference>
<evidence type="ECO:0000256" key="5">
    <source>
        <dbReference type="SAM" id="MobiDB-lite"/>
    </source>
</evidence>
<sequence length="186" mass="20676">MESKQTAPLPAKPAGPSPRKEAGIKTCIFDKLGGRHVIATAVNIFYAKLITDFRIANFFEGVDMHKLKLKQVFFMQYAFGGPNEYTGKELAEAHAHLVRDKGLLPMHFDIVLEHFMHTLQELNVAQEVLEEAVATVASTKSVIFPPHLVAAARQHGSDSDFDDFEEPDGLEVARTEMTENLVAIQE</sequence>
<dbReference type="AlphaFoldDB" id="A0AAW1Q6K8"/>
<dbReference type="InterPro" id="IPR001486">
    <property type="entry name" value="Hemoglobin_trunc"/>
</dbReference>
<evidence type="ECO:0000313" key="7">
    <source>
        <dbReference type="Proteomes" id="UP001489004"/>
    </source>
</evidence>
<dbReference type="GO" id="GO:0019825">
    <property type="term" value="F:oxygen binding"/>
    <property type="evidence" value="ECO:0007669"/>
    <property type="project" value="InterPro"/>
</dbReference>
<keyword evidence="2" id="KW-0349">Heme</keyword>
<evidence type="ECO:0000313" key="6">
    <source>
        <dbReference type="EMBL" id="KAK9815894.1"/>
    </source>
</evidence>
<name>A0AAW1Q6K8_9CHLO</name>
<dbReference type="Gene3D" id="1.10.490.10">
    <property type="entry name" value="Globins"/>
    <property type="match status" value="1"/>
</dbReference>
<dbReference type="Pfam" id="PF01152">
    <property type="entry name" value="Bac_globin"/>
    <property type="match status" value="1"/>
</dbReference>
<evidence type="ECO:0000256" key="1">
    <source>
        <dbReference type="ARBA" id="ARBA00022448"/>
    </source>
</evidence>
<evidence type="ECO:0008006" key="8">
    <source>
        <dbReference type="Google" id="ProtNLM"/>
    </source>
</evidence>
<dbReference type="InterPro" id="IPR012292">
    <property type="entry name" value="Globin/Proto"/>
</dbReference>
<keyword evidence="3" id="KW-0479">Metal-binding</keyword>
<dbReference type="EMBL" id="JALJOR010000006">
    <property type="protein sequence ID" value="KAK9815894.1"/>
    <property type="molecule type" value="Genomic_DNA"/>
</dbReference>
<proteinExistence type="predicted"/>
<organism evidence="6 7">
    <name type="scientific">[Myrmecia] bisecta</name>
    <dbReference type="NCBI Taxonomy" id="41462"/>
    <lineage>
        <taxon>Eukaryota</taxon>
        <taxon>Viridiplantae</taxon>
        <taxon>Chlorophyta</taxon>
        <taxon>core chlorophytes</taxon>
        <taxon>Trebouxiophyceae</taxon>
        <taxon>Trebouxiales</taxon>
        <taxon>Trebouxiaceae</taxon>
        <taxon>Myrmecia</taxon>
    </lineage>
</organism>
<protein>
    <recommendedName>
        <fullName evidence="8">Hemoglobin</fullName>
    </recommendedName>
</protein>